<dbReference type="InterPro" id="IPR001647">
    <property type="entry name" value="HTH_TetR"/>
</dbReference>
<evidence type="ECO:0000256" key="2">
    <source>
        <dbReference type="PROSITE-ProRule" id="PRU00335"/>
    </source>
</evidence>
<organism evidence="4 5">
    <name type="scientific">Bacillus glycinifermentans</name>
    <dbReference type="NCBI Taxonomy" id="1664069"/>
    <lineage>
        <taxon>Bacteria</taxon>
        <taxon>Bacillati</taxon>
        <taxon>Bacillota</taxon>
        <taxon>Bacilli</taxon>
        <taxon>Bacillales</taxon>
        <taxon>Bacillaceae</taxon>
        <taxon>Bacillus</taxon>
    </lineage>
</organism>
<protein>
    <submittedName>
        <fullName evidence="4">TetR/AcrR family transcriptional regulator</fullName>
    </submittedName>
</protein>
<feature type="DNA-binding region" description="H-T-H motif" evidence="2">
    <location>
        <begin position="21"/>
        <end position="40"/>
    </location>
</feature>
<gene>
    <name evidence="4" type="ORF">EQZ20_04570</name>
</gene>
<sequence length="186" mass="21427">MKERMLKETIHLIRQKGFTFTMNDLAKQLAVSKRTIYECFASKDDLVAEVIDHVVSQIKEKEQAIAANEQLGTIEKIEQILIAVPADFEFMDIRLLAELKKYHYDQWLKLDSFLKDDWAVVEDLFNQGMAQGIIKEIDLPLFIHMYTGSLNQIYDPASSLKNRFTMGEMLKSAVDILIHGISTKQD</sequence>
<keyword evidence="1 2" id="KW-0238">DNA-binding</keyword>
<dbReference type="Proteomes" id="UP000288675">
    <property type="component" value="Chromosome"/>
</dbReference>
<dbReference type="InterPro" id="IPR009057">
    <property type="entry name" value="Homeodomain-like_sf"/>
</dbReference>
<dbReference type="GO" id="GO:0003677">
    <property type="term" value="F:DNA binding"/>
    <property type="evidence" value="ECO:0007669"/>
    <property type="project" value="UniProtKB-UniRule"/>
</dbReference>
<dbReference type="EMBL" id="CP035232">
    <property type="protein sequence ID" value="QAT64267.1"/>
    <property type="molecule type" value="Genomic_DNA"/>
</dbReference>
<dbReference type="PRINTS" id="PR00455">
    <property type="entry name" value="HTHTETR"/>
</dbReference>
<feature type="domain" description="HTH tetR-type" evidence="3">
    <location>
        <begin position="1"/>
        <end position="58"/>
    </location>
</feature>
<dbReference type="InterPro" id="IPR036271">
    <property type="entry name" value="Tet_transcr_reg_TetR-rel_C_sf"/>
</dbReference>
<name>A0AAJ3YVX3_9BACI</name>
<evidence type="ECO:0000259" key="3">
    <source>
        <dbReference type="PROSITE" id="PS50977"/>
    </source>
</evidence>
<dbReference type="RefSeq" id="WP_046133040.1">
    <property type="nucleotide sequence ID" value="NZ_CP035232.1"/>
</dbReference>
<dbReference type="Pfam" id="PF00440">
    <property type="entry name" value="TetR_N"/>
    <property type="match status" value="1"/>
</dbReference>
<evidence type="ECO:0000313" key="4">
    <source>
        <dbReference type="EMBL" id="QAT64267.1"/>
    </source>
</evidence>
<dbReference type="SUPFAM" id="SSF48498">
    <property type="entry name" value="Tetracyclin repressor-like, C-terminal domain"/>
    <property type="match status" value="1"/>
</dbReference>
<dbReference type="KEGG" id="bgy:BGLY_0832"/>
<dbReference type="Gene3D" id="1.10.357.10">
    <property type="entry name" value="Tetracycline Repressor, domain 2"/>
    <property type="match status" value="1"/>
</dbReference>
<dbReference type="GeneID" id="82851951"/>
<dbReference type="SUPFAM" id="SSF46689">
    <property type="entry name" value="Homeodomain-like"/>
    <property type="match status" value="1"/>
</dbReference>
<proteinExistence type="predicted"/>
<reference evidence="4 5" key="1">
    <citation type="submission" date="2019-01" db="EMBL/GenBank/DDBJ databases">
        <title>Genome sequence of Bacillus glycinifermentans SRCM103574.</title>
        <authorList>
            <person name="Kong H.-J."/>
            <person name="Jeong S.-Y."/>
            <person name="Jeong D.-Y."/>
        </authorList>
    </citation>
    <scope>NUCLEOTIDE SEQUENCE [LARGE SCALE GENOMIC DNA]</scope>
    <source>
        <strain evidence="4 5">SRCM103574</strain>
    </source>
</reference>
<dbReference type="PROSITE" id="PS50977">
    <property type="entry name" value="HTH_TETR_2"/>
    <property type="match status" value="1"/>
</dbReference>
<accession>A0AAJ3YVX3</accession>
<dbReference type="Gene3D" id="1.10.10.60">
    <property type="entry name" value="Homeodomain-like"/>
    <property type="match status" value="1"/>
</dbReference>
<evidence type="ECO:0000313" key="5">
    <source>
        <dbReference type="Proteomes" id="UP000288675"/>
    </source>
</evidence>
<evidence type="ECO:0000256" key="1">
    <source>
        <dbReference type="ARBA" id="ARBA00023125"/>
    </source>
</evidence>
<dbReference type="AlphaFoldDB" id="A0AAJ3YVX3"/>